<sequence>MAAAARVYKGEEASCLAAGGLEAGRRKIREGDQNGEEEWSGGAAADRGPVAARDLLPEEACRDGEEGGGARRALRCPRRLPRHRRPPPPPLRRSRHQQHNRPESNNRELEMARSR</sequence>
<feature type="region of interest" description="Disordered" evidence="1">
    <location>
        <begin position="19"/>
        <end position="115"/>
    </location>
</feature>
<name>A0A0D9W479_9ORYZ</name>
<reference evidence="2 3" key="1">
    <citation type="submission" date="2012-08" db="EMBL/GenBank/DDBJ databases">
        <title>Oryza genome evolution.</title>
        <authorList>
            <person name="Wing R.A."/>
        </authorList>
    </citation>
    <scope>NUCLEOTIDE SEQUENCE</scope>
</reference>
<feature type="compositionally biased region" description="Basic and acidic residues" evidence="1">
    <location>
        <begin position="23"/>
        <end position="32"/>
    </location>
</feature>
<feature type="compositionally biased region" description="Basic residues" evidence="1">
    <location>
        <begin position="72"/>
        <end position="99"/>
    </location>
</feature>
<dbReference type="EnsemblPlants" id="LPERR04G07290.3">
    <property type="protein sequence ID" value="LPERR04G07290.3"/>
    <property type="gene ID" value="LPERR04G07290"/>
</dbReference>
<dbReference type="AlphaFoldDB" id="A0A0D9W479"/>
<proteinExistence type="predicted"/>
<evidence type="ECO:0000256" key="1">
    <source>
        <dbReference type="SAM" id="MobiDB-lite"/>
    </source>
</evidence>
<keyword evidence="3" id="KW-1185">Reference proteome</keyword>
<dbReference type="HOGENOM" id="CLU_2310106_0_0_1"/>
<dbReference type="Gramene" id="LPERR04G07290.3">
    <property type="protein sequence ID" value="LPERR04G07290.3"/>
    <property type="gene ID" value="LPERR04G07290"/>
</dbReference>
<dbReference type="Proteomes" id="UP000032180">
    <property type="component" value="Chromosome 4"/>
</dbReference>
<protein>
    <submittedName>
        <fullName evidence="2">Uncharacterized protein</fullName>
    </submittedName>
</protein>
<reference evidence="2" key="3">
    <citation type="submission" date="2015-04" db="UniProtKB">
        <authorList>
            <consortium name="EnsemblPlants"/>
        </authorList>
    </citation>
    <scope>IDENTIFICATION</scope>
</reference>
<accession>A0A0D9W479</accession>
<feature type="compositionally biased region" description="Basic and acidic residues" evidence="1">
    <location>
        <begin position="55"/>
        <end position="69"/>
    </location>
</feature>
<reference evidence="3" key="2">
    <citation type="submission" date="2013-12" db="EMBL/GenBank/DDBJ databases">
        <authorList>
            <person name="Yu Y."/>
            <person name="Lee S."/>
            <person name="de Baynast K."/>
            <person name="Wissotski M."/>
            <person name="Liu L."/>
            <person name="Talag J."/>
            <person name="Goicoechea J."/>
            <person name="Angelova A."/>
            <person name="Jetty R."/>
            <person name="Kudrna D."/>
            <person name="Golser W."/>
            <person name="Rivera L."/>
            <person name="Zhang J."/>
            <person name="Wing R."/>
        </authorList>
    </citation>
    <scope>NUCLEOTIDE SEQUENCE</scope>
</reference>
<evidence type="ECO:0000313" key="3">
    <source>
        <dbReference type="Proteomes" id="UP000032180"/>
    </source>
</evidence>
<organism evidence="2 3">
    <name type="scientific">Leersia perrieri</name>
    <dbReference type="NCBI Taxonomy" id="77586"/>
    <lineage>
        <taxon>Eukaryota</taxon>
        <taxon>Viridiplantae</taxon>
        <taxon>Streptophyta</taxon>
        <taxon>Embryophyta</taxon>
        <taxon>Tracheophyta</taxon>
        <taxon>Spermatophyta</taxon>
        <taxon>Magnoliopsida</taxon>
        <taxon>Liliopsida</taxon>
        <taxon>Poales</taxon>
        <taxon>Poaceae</taxon>
        <taxon>BOP clade</taxon>
        <taxon>Oryzoideae</taxon>
        <taxon>Oryzeae</taxon>
        <taxon>Oryzinae</taxon>
        <taxon>Leersia</taxon>
    </lineage>
</organism>
<evidence type="ECO:0000313" key="2">
    <source>
        <dbReference type="EnsemblPlants" id="LPERR04G07290.3"/>
    </source>
</evidence>
<feature type="compositionally biased region" description="Basic and acidic residues" evidence="1">
    <location>
        <begin position="100"/>
        <end position="115"/>
    </location>
</feature>